<gene>
    <name evidence="3" type="ORF">SCUCBS95973_001978</name>
</gene>
<dbReference type="Gene3D" id="3.40.50.720">
    <property type="entry name" value="NAD(P)-binding Rossmann-like Domain"/>
    <property type="match status" value="1"/>
</dbReference>
<dbReference type="InterPro" id="IPR000683">
    <property type="entry name" value="Gfo/Idh/MocA-like_OxRdtase_N"/>
</dbReference>
<dbReference type="Pfam" id="PF22685">
    <property type="entry name" value="Gal80p_C-like"/>
    <property type="match status" value="1"/>
</dbReference>
<proteinExistence type="predicted"/>
<dbReference type="EMBL" id="CAWUHB010000007">
    <property type="protein sequence ID" value="CAK7213960.1"/>
    <property type="molecule type" value="Genomic_DNA"/>
</dbReference>
<feature type="domain" description="Gal80p-like C-terminal" evidence="2">
    <location>
        <begin position="156"/>
        <end position="317"/>
    </location>
</feature>
<organism evidence="3 4">
    <name type="scientific">Sporothrix curviconia</name>
    <dbReference type="NCBI Taxonomy" id="1260050"/>
    <lineage>
        <taxon>Eukaryota</taxon>
        <taxon>Fungi</taxon>
        <taxon>Dikarya</taxon>
        <taxon>Ascomycota</taxon>
        <taxon>Pezizomycotina</taxon>
        <taxon>Sordariomycetes</taxon>
        <taxon>Sordariomycetidae</taxon>
        <taxon>Ophiostomatales</taxon>
        <taxon>Ophiostomataceae</taxon>
        <taxon>Sporothrix</taxon>
    </lineage>
</organism>
<dbReference type="InterPro" id="IPR036291">
    <property type="entry name" value="NAD(P)-bd_dom_sf"/>
</dbReference>
<dbReference type="Gene3D" id="3.30.360.10">
    <property type="entry name" value="Dihydrodipicolinate Reductase, domain 2"/>
    <property type="match status" value="1"/>
</dbReference>
<dbReference type="Proteomes" id="UP001642405">
    <property type="component" value="Unassembled WGS sequence"/>
</dbReference>
<evidence type="ECO:0000259" key="1">
    <source>
        <dbReference type="Pfam" id="PF01408"/>
    </source>
</evidence>
<dbReference type="SUPFAM" id="SSF55347">
    <property type="entry name" value="Glyceraldehyde-3-phosphate dehydrogenase-like, C-terminal domain"/>
    <property type="match status" value="1"/>
</dbReference>
<evidence type="ECO:0000259" key="2">
    <source>
        <dbReference type="Pfam" id="PF22685"/>
    </source>
</evidence>
<dbReference type="Pfam" id="PF01408">
    <property type="entry name" value="GFO_IDH_MocA"/>
    <property type="match status" value="1"/>
</dbReference>
<reference evidence="3 4" key="1">
    <citation type="submission" date="2024-01" db="EMBL/GenBank/DDBJ databases">
        <authorList>
            <person name="Allen C."/>
            <person name="Tagirdzhanova G."/>
        </authorList>
    </citation>
    <scope>NUCLEOTIDE SEQUENCE [LARGE SCALE GENOMIC DNA]</scope>
</reference>
<keyword evidence="4" id="KW-1185">Reference proteome</keyword>
<dbReference type="PANTHER" id="PTHR43708:SF1">
    <property type="entry name" value="GALACTOSE_LACTOSE METABOLISM REGULATORY PROTEIN GAL80"/>
    <property type="match status" value="1"/>
</dbReference>
<protein>
    <recommendedName>
        <fullName evidence="5">Gfo/Idh/MocA-like oxidoreductase N-terminal domain-containing protein</fullName>
    </recommendedName>
</protein>
<evidence type="ECO:0008006" key="5">
    <source>
        <dbReference type="Google" id="ProtNLM"/>
    </source>
</evidence>
<accession>A0ABP0B359</accession>
<dbReference type="InterPro" id="IPR055080">
    <property type="entry name" value="Gal80p-like_C"/>
</dbReference>
<evidence type="ECO:0000313" key="4">
    <source>
        <dbReference type="Proteomes" id="UP001642405"/>
    </source>
</evidence>
<dbReference type="PANTHER" id="PTHR43708">
    <property type="entry name" value="CONSERVED EXPRESSED OXIDOREDUCTASE (EUROFUNG)"/>
    <property type="match status" value="1"/>
</dbReference>
<dbReference type="SUPFAM" id="SSF51735">
    <property type="entry name" value="NAD(P)-binding Rossmann-fold domains"/>
    <property type="match status" value="1"/>
</dbReference>
<sequence>MTLKVALVGLSARATTSWAARAHLPYLLSERGRARFQIVALVNSSIDAAQAAIAFYNLPADTTKAYGDPAALAADITAGKIEVNLVSVATRVDVHHPVALPILKAVAAAEKKPSDFGVLVEWPLASNVRDAEELARLTGPSTGIRSAVGLQGRVSPVYLAVTELIASGKLGRVLSGNATAFGGSVSRDSIVEGLAYFLDRSIGGNAITIGLGHLIDAIQFAIGDLKDTKAQSQIQLPHVKLLHKNDDGSSTVAKTVTSDVPDLITVLGRLAPRTGAGAEYFSDGSASFQVRFQRGGVFPGEPAYVLTVTGDKGELRLVSAAGPSIQAFGGGDNNTGPLAITLSLHDYATDKVTEVPWQWQDWQNTQDPVPARNIGALYEAYAEGREADYATFADAVVRHAQLERWLDQ</sequence>
<name>A0ABP0B359_9PEZI</name>
<feature type="domain" description="Gfo/Idh/MocA-like oxidoreductase N-terminal" evidence="1">
    <location>
        <begin position="4"/>
        <end position="137"/>
    </location>
</feature>
<dbReference type="InterPro" id="IPR051317">
    <property type="entry name" value="Gfo/Idh/MocA_oxidoreduct"/>
</dbReference>
<comment type="caution">
    <text evidence="3">The sequence shown here is derived from an EMBL/GenBank/DDBJ whole genome shotgun (WGS) entry which is preliminary data.</text>
</comment>
<evidence type="ECO:0000313" key="3">
    <source>
        <dbReference type="EMBL" id="CAK7213960.1"/>
    </source>
</evidence>